<evidence type="ECO:0000256" key="6">
    <source>
        <dbReference type="ARBA" id="ARBA00022679"/>
    </source>
</evidence>
<dbReference type="NCBIfam" id="TIGR00589">
    <property type="entry name" value="ogt"/>
    <property type="match status" value="1"/>
</dbReference>
<evidence type="ECO:0000256" key="3">
    <source>
        <dbReference type="ARBA" id="ARBA00011918"/>
    </source>
</evidence>
<gene>
    <name evidence="11" type="ORF">AXF15_04260</name>
</gene>
<dbReference type="InterPro" id="IPR014048">
    <property type="entry name" value="MethylDNA_cys_MeTrfase_DNA-bd"/>
</dbReference>
<name>A0A0X8JPB2_9BACT</name>
<dbReference type="CDD" id="cd06445">
    <property type="entry name" value="ATase"/>
    <property type="match status" value="1"/>
</dbReference>
<accession>A0A0X8JPB2</accession>
<comment type="catalytic activity">
    <reaction evidence="9">
        <text>a 6-O-methyl-2'-deoxyguanosine in DNA + L-cysteinyl-[protein] = S-methyl-L-cysteinyl-[protein] + a 2'-deoxyguanosine in DNA</text>
        <dbReference type="Rhea" id="RHEA:24000"/>
        <dbReference type="Rhea" id="RHEA-COMP:10131"/>
        <dbReference type="Rhea" id="RHEA-COMP:10132"/>
        <dbReference type="Rhea" id="RHEA-COMP:11367"/>
        <dbReference type="Rhea" id="RHEA-COMP:11368"/>
        <dbReference type="ChEBI" id="CHEBI:29950"/>
        <dbReference type="ChEBI" id="CHEBI:82612"/>
        <dbReference type="ChEBI" id="CHEBI:85445"/>
        <dbReference type="ChEBI" id="CHEBI:85448"/>
        <dbReference type="EC" id="2.1.1.63"/>
    </reaction>
</comment>
<dbReference type="Pfam" id="PF01035">
    <property type="entry name" value="DNA_binding_1"/>
    <property type="match status" value="1"/>
</dbReference>
<organism evidence="11 12">
    <name type="scientific">Desulfomicrobium orale DSM 12838</name>
    <dbReference type="NCBI Taxonomy" id="888061"/>
    <lineage>
        <taxon>Bacteria</taxon>
        <taxon>Pseudomonadati</taxon>
        <taxon>Thermodesulfobacteriota</taxon>
        <taxon>Desulfovibrionia</taxon>
        <taxon>Desulfovibrionales</taxon>
        <taxon>Desulfomicrobiaceae</taxon>
        <taxon>Desulfomicrobium</taxon>
    </lineage>
</organism>
<dbReference type="GO" id="GO:0006281">
    <property type="term" value="P:DNA repair"/>
    <property type="evidence" value="ECO:0007669"/>
    <property type="project" value="UniProtKB-KW"/>
</dbReference>
<keyword evidence="6" id="KW-0808">Transferase</keyword>
<evidence type="ECO:0000256" key="2">
    <source>
        <dbReference type="ARBA" id="ARBA00008711"/>
    </source>
</evidence>
<reference evidence="12" key="1">
    <citation type="submission" date="2016-02" db="EMBL/GenBank/DDBJ databases">
        <authorList>
            <person name="Holder M.E."/>
            <person name="Ajami N.J."/>
            <person name="Petrosino J.F."/>
        </authorList>
    </citation>
    <scope>NUCLEOTIDE SEQUENCE [LARGE SCALE GENOMIC DNA]</scope>
    <source>
        <strain evidence="12">DSM 12838</strain>
    </source>
</reference>
<evidence type="ECO:0000256" key="8">
    <source>
        <dbReference type="ARBA" id="ARBA00023204"/>
    </source>
</evidence>
<evidence type="ECO:0000313" key="11">
    <source>
        <dbReference type="EMBL" id="AMD92400.1"/>
    </source>
</evidence>
<evidence type="ECO:0000259" key="10">
    <source>
        <dbReference type="Pfam" id="PF01035"/>
    </source>
</evidence>
<proteinExistence type="inferred from homology"/>
<dbReference type="OrthoDB" id="9802228at2"/>
<dbReference type="PANTHER" id="PTHR46460">
    <property type="entry name" value="METHYLATED-DNA--PROTEIN-CYSTEINE METHYLTRANSFERASE"/>
    <property type="match status" value="1"/>
</dbReference>
<dbReference type="FunFam" id="1.10.10.10:FF:000214">
    <property type="entry name" value="Methylated-DNA--protein-cysteine methyltransferase"/>
    <property type="match status" value="1"/>
</dbReference>
<dbReference type="AlphaFoldDB" id="A0A0X8JPB2"/>
<dbReference type="SUPFAM" id="SSF46767">
    <property type="entry name" value="Methylated DNA-protein cysteine methyltransferase, C-terminal domain"/>
    <property type="match status" value="1"/>
</dbReference>
<evidence type="ECO:0000256" key="5">
    <source>
        <dbReference type="ARBA" id="ARBA00022603"/>
    </source>
</evidence>
<dbReference type="EMBL" id="CP014230">
    <property type="protein sequence ID" value="AMD92400.1"/>
    <property type="molecule type" value="Genomic_DNA"/>
</dbReference>
<dbReference type="EC" id="2.1.1.63" evidence="3"/>
<dbReference type="STRING" id="888061.AXF15_04260"/>
<dbReference type="Proteomes" id="UP000063964">
    <property type="component" value="Chromosome"/>
</dbReference>
<dbReference type="InterPro" id="IPR036388">
    <property type="entry name" value="WH-like_DNA-bd_sf"/>
</dbReference>
<protein>
    <recommendedName>
        <fullName evidence="4">Methylated-DNA--protein-cysteine methyltransferase</fullName>
        <ecNumber evidence="3">2.1.1.63</ecNumber>
    </recommendedName>
</protein>
<dbReference type="Gene3D" id="1.10.10.10">
    <property type="entry name" value="Winged helix-like DNA-binding domain superfamily/Winged helix DNA-binding domain"/>
    <property type="match status" value="1"/>
</dbReference>
<evidence type="ECO:0000256" key="1">
    <source>
        <dbReference type="ARBA" id="ARBA00001286"/>
    </source>
</evidence>
<feature type="domain" description="Methylated-DNA-[protein]-cysteine S-methyltransferase DNA binding" evidence="10">
    <location>
        <begin position="74"/>
        <end position="153"/>
    </location>
</feature>
<dbReference type="PANTHER" id="PTHR46460:SF1">
    <property type="entry name" value="METHYLATED-DNA--PROTEIN-CYSTEINE METHYLTRANSFERASE"/>
    <property type="match status" value="1"/>
</dbReference>
<sequence>MLLTETFANQWFSVSFFWRDGLLVQTELSPDILPATPPKSAYGRELERLVAGYDRLTRDMWPELPLDTRSLTPFALNVLRRLRQDTPRGSWTTYGRLAAACGSPRAARAVGSVMARNPWALICPCHRVLAGDGGIGGFGPGTALKRTLLTLEKAWPEQKPE</sequence>
<keyword evidence="12" id="KW-1185">Reference proteome</keyword>
<evidence type="ECO:0000256" key="4">
    <source>
        <dbReference type="ARBA" id="ARBA00015377"/>
    </source>
</evidence>
<dbReference type="RefSeq" id="WP_066603758.1">
    <property type="nucleotide sequence ID" value="NZ_CP014230.1"/>
</dbReference>
<keyword evidence="5" id="KW-0489">Methyltransferase</keyword>
<evidence type="ECO:0000313" key="12">
    <source>
        <dbReference type="Proteomes" id="UP000063964"/>
    </source>
</evidence>
<dbReference type="InterPro" id="IPR036217">
    <property type="entry name" value="MethylDNA_cys_MeTrfase_DNAb"/>
</dbReference>
<keyword evidence="8" id="KW-0234">DNA repair</keyword>
<keyword evidence="7" id="KW-0227">DNA damage</keyword>
<dbReference type="GO" id="GO:0032259">
    <property type="term" value="P:methylation"/>
    <property type="evidence" value="ECO:0007669"/>
    <property type="project" value="UniProtKB-KW"/>
</dbReference>
<comment type="similarity">
    <text evidence="2">Belongs to the MGMT family.</text>
</comment>
<comment type="catalytic activity">
    <reaction evidence="1">
        <text>a 4-O-methyl-thymidine in DNA + L-cysteinyl-[protein] = a thymidine in DNA + S-methyl-L-cysteinyl-[protein]</text>
        <dbReference type="Rhea" id="RHEA:53428"/>
        <dbReference type="Rhea" id="RHEA-COMP:10131"/>
        <dbReference type="Rhea" id="RHEA-COMP:10132"/>
        <dbReference type="Rhea" id="RHEA-COMP:13555"/>
        <dbReference type="Rhea" id="RHEA-COMP:13556"/>
        <dbReference type="ChEBI" id="CHEBI:29950"/>
        <dbReference type="ChEBI" id="CHEBI:82612"/>
        <dbReference type="ChEBI" id="CHEBI:137386"/>
        <dbReference type="ChEBI" id="CHEBI:137387"/>
        <dbReference type="EC" id="2.1.1.63"/>
    </reaction>
</comment>
<dbReference type="KEGG" id="doa:AXF15_04260"/>
<evidence type="ECO:0000256" key="9">
    <source>
        <dbReference type="ARBA" id="ARBA00049348"/>
    </source>
</evidence>
<evidence type="ECO:0000256" key="7">
    <source>
        <dbReference type="ARBA" id="ARBA00022763"/>
    </source>
</evidence>
<dbReference type="GO" id="GO:0003908">
    <property type="term" value="F:methylated-DNA-[protein]-cysteine S-methyltransferase activity"/>
    <property type="evidence" value="ECO:0007669"/>
    <property type="project" value="UniProtKB-EC"/>
</dbReference>